<keyword evidence="1" id="KW-0472">Membrane</keyword>
<proteinExistence type="predicted"/>
<comment type="caution">
    <text evidence="2">The sequence shown here is derived from an EMBL/GenBank/DDBJ whole genome shotgun (WGS) entry which is preliminary data.</text>
</comment>
<keyword evidence="3" id="KW-1185">Reference proteome</keyword>
<organism evidence="2 3">
    <name type="scientific">Nocardioides endophyticus</name>
    <dbReference type="NCBI Taxonomy" id="1353775"/>
    <lineage>
        <taxon>Bacteria</taxon>
        <taxon>Bacillati</taxon>
        <taxon>Actinomycetota</taxon>
        <taxon>Actinomycetes</taxon>
        <taxon>Propionibacteriales</taxon>
        <taxon>Nocardioidaceae</taxon>
        <taxon>Nocardioides</taxon>
    </lineage>
</organism>
<reference evidence="3" key="1">
    <citation type="journal article" date="2019" name="Int. J. Syst. Evol. Microbiol.">
        <title>The Global Catalogue of Microorganisms (GCM) 10K type strain sequencing project: providing services to taxonomists for standard genome sequencing and annotation.</title>
        <authorList>
            <consortium name="The Broad Institute Genomics Platform"/>
            <consortium name="The Broad Institute Genome Sequencing Center for Infectious Disease"/>
            <person name="Wu L."/>
            <person name="Ma J."/>
        </authorList>
    </citation>
    <scope>NUCLEOTIDE SEQUENCE [LARGE SCALE GENOMIC DNA]</scope>
    <source>
        <strain evidence="3">JCM 18532</strain>
    </source>
</reference>
<accession>A0ABP8YA63</accession>
<feature type="transmembrane region" description="Helical" evidence="1">
    <location>
        <begin position="6"/>
        <end position="24"/>
    </location>
</feature>
<dbReference type="RefSeq" id="WP_345524666.1">
    <property type="nucleotide sequence ID" value="NZ_BAABKN010000003.1"/>
</dbReference>
<feature type="transmembrane region" description="Helical" evidence="1">
    <location>
        <begin position="209"/>
        <end position="226"/>
    </location>
</feature>
<keyword evidence="1" id="KW-1133">Transmembrane helix</keyword>
<dbReference type="EMBL" id="BAABKN010000003">
    <property type="protein sequence ID" value="GAA4723461.1"/>
    <property type="molecule type" value="Genomic_DNA"/>
</dbReference>
<protein>
    <submittedName>
        <fullName evidence="2">Uncharacterized protein</fullName>
    </submittedName>
</protein>
<keyword evidence="1" id="KW-0812">Transmembrane</keyword>
<gene>
    <name evidence="2" type="ORF">GCM10023350_02170</name>
</gene>
<sequence length="280" mass="30434">MTFDVGVRLLAGLVILGIVTWVLVRPQEGLAANLGARFAKRSRAWVSPQDVAEVDAVLTADVRARGVVIGLVGVGFVVAWPVPEPEPGWTFLALVGLLALSLQVLVERQVAAFRSWRCFVGVGEPEPVADFLGPAQRAVLWLAAPVAAYPSINAGEVGMGCAVGTGTLGLAGYAWWQQRRMLRLRFEPRDDNQAYLVDAIRAMLVEQHLAFLAPVAVVVVVSSDIATGGFEFVLMAVLAVAVVGALVELRRPPRFRRRRWPRLVERQVVLNDGRPYPWGA</sequence>
<evidence type="ECO:0000313" key="2">
    <source>
        <dbReference type="EMBL" id="GAA4723461.1"/>
    </source>
</evidence>
<evidence type="ECO:0000256" key="1">
    <source>
        <dbReference type="SAM" id="Phobius"/>
    </source>
</evidence>
<feature type="transmembrane region" description="Helical" evidence="1">
    <location>
        <begin position="64"/>
        <end position="82"/>
    </location>
</feature>
<name>A0ABP8YA63_9ACTN</name>
<feature type="transmembrane region" description="Helical" evidence="1">
    <location>
        <begin position="232"/>
        <end position="249"/>
    </location>
</feature>
<evidence type="ECO:0000313" key="3">
    <source>
        <dbReference type="Proteomes" id="UP001499882"/>
    </source>
</evidence>
<dbReference type="Proteomes" id="UP001499882">
    <property type="component" value="Unassembled WGS sequence"/>
</dbReference>